<keyword evidence="1" id="KW-0812">Transmembrane</keyword>
<dbReference type="Proteomes" id="UP000190285">
    <property type="component" value="Unassembled WGS sequence"/>
</dbReference>
<dbReference type="Pfam" id="PF06177">
    <property type="entry name" value="QueT"/>
    <property type="match status" value="1"/>
</dbReference>
<evidence type="ECO:0000313" key="2">
    <source>
        <dbReference type="EMBL" id="SKC50168.1"/>
    </source>
</evidence>
<proteinExistence type="predicted"/>
<dbReference type="PIRSF" id="PIRSF031501">
    <property type="entry name" value="QueT"/>
    <property type="match status" value="1"/>
</dbReference>
<feature type="transmembrane region" description="Helical" evidence="1">
    <location>
        <begin position="101"/>
        <end position="121"/>
    </location>
</feature>
<dbReference type="STRING" id="36842.SAMN02194393_01156"/>
<sequence length="172" mass="18666">MKNISVNNLIKTAVIAAIYAAITMALAPISYGDIQFRLSEVLILLAFIDPLYIPGLVLGCLLANFGSPLGPIDVMAGSFATLLSVMAIHQTRKSLGNNFKALIIASLWPVIFNGLIVGWMLNYVLNLPFWASAAYVALGEFVVVSIAGVIIFKNILARDNFINILRLTKNQN</sequence>
<dbReference type="EMBL" id="FUZT01000002">
    <property type="protein sequence ID" value="SKC50168.1"/>
    <property type="molecule type" value="Genomic_DNA"/>
</dbReference>
<accession>A0A1T5JG73</accession>
<organism evidence="2 3">
    <name type="scientific">Maledivibacter halophilus</name>
    <dbReference type="NCBI Taxonomy" id="36842"/>
    <lineage>
        <taxon>Bacteria</taxon>
        <taxon>Bacillati</taxon>
        <taxon>Bacillota</taxon>
        <taxon>Clostridia</taxon>
        <taxon>Peptostreptococcales</taxon>
        <taxon>Caminicellaceae</taxon>
        <taxon>Maledivibacter</taxon>
    </lineage>
</organism>
<feature type="transmembrane region" description="Helical" evidence="1">
    <location>
        <begin position="127"/>
        <end position="152"/>
    </location>
</feature>
<protein>
    <submittedName>
        <fullName evidence="2">Uncharacterized membrane protein</fullName>
    </submittedName>
</protein>
<evidence type="ECO:0000313" key="3">
    <source>
        <dbReference type="Proteomes" id="UP000190285"/>
    </source>
</evidence>
<dbReference type="PANTHER" id="PTHR40044:SF1">
    <property type="entry name" value="INTEGRAL MEMBRANE PROTEIN"/>
    <property type="match status" value="1"/>
</dbReference>
<feature type="transmembrane region" description="Helical" evidence="1">
    <location>
        <begin position="41"/>
        <end position="65"/>
    </location>
</feature>
<feature type="transmembrane region" description="Helical" evidence="1">
    <location>
        <begin position="71"/>
        <end position="89"/>
    </location>
</feature>
<dbReference type="RefSeq" id="WP_079490000.1">
    <property type="nucleotide sequence ID" value="NZ_FUZT01000002.1"/>
</dbReference>
<keyword evidence="3" id="KW-1185">Reference proteome</keyword>
<dbReference type="PANTHER" id="PTHR40044">
    <property type="entry name" value="INTEGRAL MEMBRANE PROTEIN-RELATED"/>
    <property type="match status" value="1"/>
</dbReference>
<dbReference type="OrthoDB" id="9786793at2"/>
<keyword evidence="1" id="KW-1133">Transmembrane helix</keyword>
<evidence type="ECO:0000256" key="1">
    <source>
        <dbReference type="SAM" id="Phobius"/>
    </source>
</evidence>
<dbReference type="InterPro" id="IPR010387">
    <property type="entry name" value="QueT"/>
</dbReference>
<reference evidence="2 3" key="1">
    <citation type="submission" date="2017-02" db="EMBL/GenBank/DDBJ databases">
        <authorList>
            <person name="Peterson S.W."/>
        </authorList>
    </citation>
    <scope>NUCLEOTIDE SEQUENCE [LARGE SCALE GENOMIC DNA]</scope>
    <source>
        <strain evidence="2 3">M1</strain>
    </source>
</reference>
<gene>
    <name evidence="2" type="ORF">SAMN02194393_01156</name>
</gene>
<feature type="transmembrane region" description="Helical" evidence="1">
    <location>
        <begin position="12"/>
        <end position="29"/>
    </location>
</feature>
<name>A0A1T5JG73_9FIRM</name>
<keyword evidence="1" id="KW-0472">Membrane</keyword>
<dbReference type="AlphaFoldDB" id="A0A1T5JG73"/>